<proteinExistence type="predicted"/>
<dbReference type="EMBL" id="CAJNYV010000803">
    <property type="protein sequence ID" value="CAF3384945.1"/>
    <property type="molecule type" value="Genomic_DNA"/>
</dbReference>
<protein>
    <submittedName>
        <fullName evidence="1">Uncharacterized protein</fullName>
    </submittedName>
</protein>
<dbReference type="EMBL" id="CAJNYT010003704">
    <property type="protein sequence ID" value="CAF3592264.1"/>
    <property type="molecule type" value="Genomic_DNA"/>
</dbReference>
<dbReference type="EMBL" id="CAJNYD010003090">
    <property type="protein sequence ID" value="CAF3476289.1"/>
    <property type="molecule type" value="Genomic_DNA"/>
</dbReference>
<dbReference type="Proteomes" id="UP000663825">
    <property type="component" value="Unassembled WGS sequence"/>
</dbReference>
<evidence type="ECO:0000313" key="5">
    <source>
        <dbReference type="EMBL" id="CAF3592264.1"/>
    </source>
</evidence>
<keyword evidence="11" id="KW-1185">Reference proteome</keyword>
<evidence type="ECO:0000313" key="7">
    <source>
        <dbReference type="EMBL" id="CAF4206136.1"/>
    </source>
</evidence>
<comment type="caution">
    <text evidence="1">The sequence shown here is derived from an EMBL/GenBank/DDBJ whole genome shotgun (WGS) entry which is preliminary data.</text>
</comment>
<evidence type="ECO:0000313" key="3">
    <source>
        <dbReference type="EMBL" id="CAF3409145.1"/>
    </source>
</evidence>
<dbReference type="AlphaFoldDB" id="A0A817RXG0"/>
<dbReference type="EMBL" id="CAJOBS010000012">
    <property type="protein sequence ID" value="CAF4466340.1"/>
    <property type="molecule type" value="Genomic_DNA"/>
</dbReference>
<dbReference type="Proteomes" id="UP000663862">
    <property type="component" value="Unassembled WGS sequence"/>
</dbReference>
<dbReference type="Proteomes" id="UP000663838">
    <property type="component" value="Unassembled WGS sequence"/>
</dbReference>
<gene>
    <name evidence="3" type="ORF">FME351_LOCUS9811</name>
    <name evidence="5" type="ORF">GRG538_LOCUS22261</name>
    <name evidence="6" type="ORF">HFQ381_LOCUS476</name>
    <name evidence="2" type="ORF">KIK155_LOCUS6650</name>
    <name evidence="4" type="ORF">LUA448_LOCUS23728</name>
    <name evidence="1" type="ORF">TIS948_LOCUS16199</name>
    <name evidence="9" type="ORF">TOA249_LOCUS563</name>
    <name evidence="7" type="ORF">TSG867_LOCUS405</name>
    <name evidence="8" type="ORF">UJA718_LOCUS23557</name>
</gene>
<sequence>MAHSSGVNRNRLREFEVGTYRELLARSVRGDGLDIHHVLQKQIGLDLIPGYSEVNGICIAIRASEHRKIPTLRSSEIAQKYRNQTARQILADDIWRNRKSGVIPSSVVLQALRAHLELYPHVYEKPGGSDGVRIDARSVLTSLQQAATNEITQEAARQASKRVAEYKKILHDKAQACLSTGNRLSRLPANVQQLLRNNGKANSSTNSSESSYDSMLGTYIIHQEYDPVLGCNLTLTVRIEYVRSETREEVRGRTKTVITTRYYRSILEWK</sequence>
<dbReference type="Proteomes" id="UP000663869">
    <property type="component" value="Unassembled WGS sequence"/>
</dbReference>
<dbReference type="Proteomes" id="UP000663851">
    <property type="component" value="Unassembled WGS sequence"/>
</dbReference>
<evidence type="ECO:0000313" key="2">
    <source>
        <dbReference type="EMBL" id="CAF3384945.1"/>
    </source>
</evidence>
<evidence type="ECO:0000313" key="11">
    <source>
        <dbReference type="Proteomes" id="UP000663873"/>
    </source>
</evidence>
<evidence type="ECO:0000313" key="9">
    <source>
        <dbReference type="EMBL" id="CAF4466340.1"/>
    </source>
</evidence>
<dbReference type="EMBL" id="CAJOBP010005151">
    <property type="protein sequence ID" value="CAF4461770.1"/>
    <property type="molecule type" value="Genomic_DNA"/>
</dbReference>
<dbReference type="Proteomes" id="UP000663833">
    <property type="component" value="Unassembled WGS sequence"/>
</dbReference>
<dbReference type="EMBL" id="CAJNXB010002650">
    <property type="protein sequence ID" value="CAF3268585.1"/>
    <property type="molecule type" value="Genomic_DNA"/>
</dbReference>
<dbReference type="OrthoDB" id="10066839at2759"/>
<evidence type="ECO:0000313" key="6">
    <source>
        <dbReference type="EMBL" id="CAF4093282.1"/>
    </source>
</evidence>
<dbReference type="EMBL" id="CAJOBQ010000008">
    <property type="protein sequence ID" value="CAF4206136.1"/>
    <property type="molecule type" value="Genomic_DNA"/>
</dbReference>
<dbReference type="Proteomes" id="UP000663873">
    <property type="component" value="Unassembled WGS sequence"/>
</dbReference>
<dbReference type="Proteomes" id="UP000663865">
    <property type="component" value="Unassembled WGS sequence"/>
</dbReference>
<reference evidence="1" key="1">
    <citation type="submission" date="2021-02" db="EMBL/GenBank/DDBJ databases">
        <authorList>
            <person name="Nowell W R."/>
        </authorList>
    </citation>
    <scope>NUCLEOTIDE SEQUENCE</scope>
</reference>
<evidence type="ECO:0000313" key="10">
    <source>
        <dbReference type="Proteomes" id="UP000663825"/>
    </source>
</evidence>
<dbReference type="Proteomes" id="UP000663872">
    <property type="component" value="Unassembled WGS sequence"/>
</dbReference>
<dbReference type="EMBL" id="CAJOBO010000010">
    <property type="protein sequence ID" value="CAF4093282.1"/>
    <property type="molecule type" value="Genomic_DNA"/>
</dbReference>
<name>A0A817RXG0_9BILA</name>
<evidence type="ECO:0000313" key="4">
    <source>
        <dbReference type="EMBL" id="CAF3476289.1"/>
    </source>
</evidence>
<organism evidence="1 10">
    <name type="scientific">Rotaria socialis</name>
    <dbReference type="NCBI Taxonomy" id="392032"/>
    <lineage>
        <taxon>Eukaryota</taxon>
        <taxon>Metazoa</taxon>
        <taxon>Spiralia</taxon>
        <taxon>Gnathifera</taxon>
        <taxon>Rotifera</taxon>
        <taxon>Eurotatoria</taxon>
        <taxon>Bdelloidea</taxon>
        <taxon>Philodinida</taxon>
        <taxon>Philodinidae</taxon>
        <taxon>Rotaria</taxon>
    </lineage>
</organism>
<evidence type="ECO:0000313" key="1">
    <source>
        <dbReference type="EMBL" id="CAF3268585.1"/>
    </source>
</evidence>
<dbReference type="EMBL" id="CAJNYU010001081">
    <property type="protein sequence ID" value="CAF3409145.1"/>
    <property type="molecule type" value="Genomic_DNA"/>
</dbReference>
<evidence type="ECO:0000313" key="8">
    <source>
        <dbReference type="EMBL" id="CAF4461770.1"/>
    </source>
</evidence>
<accession>A0A817RXG0</accession>